<evidence type="ECO:0000313" key="5">
    <source>
        <dbReference type="EMBL" id="KKC98540.1"/>
    </source>
</evidence>
<dbReference type="PROSITE" id="PS50902">
    <property type="entry name" value="FLAVODOXIN_LIKE"/>
    <property type="match status" value="1"/>
</dbReference>
<dbReference type="GO" id="GO:0005829">
    <property type="term" value="C:cytosol"/>
    <property type="evidence" value="ECO:0007669"/>
    <property type="project" value="TreeGrafter"/>
</dbReference>
<keyword evidence="6" id="KW-1185">Reference proteome</keyword>
<dbReference type="AlphaFoldDB" id="A0A0F5V8R2"/>
<evidence type="ECO:0000259" key="4">
    <source>
        <dbReference type="PROSITE" id="PS50902"/>
    </source>
</evidence>
<reference evidence="5 6" key="1">
    <citation type="submission" date="2014-12" db="EMBL/GenBank/DDBJ databases">
        <title>Mercury Reductase activity and rhizosphere competence traits in the genome of root associated Photobacterium halotolerans MELD1.</title>
        <authorList>
            <person name="Mathew D.C."/>
            <person name="Huang C.-C."/>
        </authorList>
    </citation>
    <scope>NUCLEOTIDE SEQUENCE [LARGE SCALE GENOMIC DNA]</scope>
    <source>
        <strain evidence="5 6">MELD1</strain>
    </source>
</reference>
<keyword evidence="3" id="KW-0288">FMN</keyword>
<dbReference type="OrthoDB" id="359268at2"/>
<protein>
    <submittedName>
        <fullName evidence="5">Flavodoxin</fullName>
    </submittedName>
</protein>
<dbReference type="Gene3D" id="3.40.50.360">
    <property type="match status" value="1"/>
</dbReference>
<dbReference type="Pfam" id="PF00258">
    <property type="entry name" value="Flavodoxin_1"/>
    <property type="match status" value="1"/>
</dbReference>
<name>A0A0F5V8R2_9GAMM</name>
<keyword evidence="2" id="KW-0285">Flavoprotein</keyword>
<dbReference type="PANTHER" id="PTHR19384">
    <property type="entry name" value="NITRIC OXIDE SYNTHASE-RELATED"/>
    <property type="match status" value="1"/>
</dbReference>
<dbReference type="Proteomes" id="UP000033633">
    <property type="component" value="Unassembled WGS sequence"/>
</dbReference>
<dbReference type="GO" id="GO:0016491">
    <property type="term" value="F:oxidoreductase activity"/>
    <property type="evidence" value="ECO:0007669"/>
    <property type="project" value="TreeGrafter"/>
</dbReference>
<sequence length="152" mass="16382">MATIGVFVGSVFGGAEEVAEEVVSELKSNGHDAELFTDPSLDDFLAYRDQVALVITSTTGQGEIPENLLPLYLALNDQFPLMPALSYGVIAMGDSSYGEDRYCGGGRQFDALLQELQAKPVTARLDIDACVNFDAAEAALPWLQDFMKKVPS</sequence>
<accession>A0A0F5V8R2</accession>
<evidence type="ECO:0000256" key="3">
    <source>
        <dbReference type="ARBA" id="ARBA00022643"/>
    </source>
</evidence>
<dbReference type="GO" id="GO:0010181">
    <property type="term" value="F:FMN binding"/>
    <property type="evidence" value="ECO:0007669"/>
    <property type="project" value="InterPro"/>
</dbReference>
<organism evidence="5 6">
    <name type="scientific">Photobacterium halotolerans</name>
    <dbReference type="NCBI Taxonomy" id="265726"/>
    <lineage>
        <taxon>Bacteria</taxon>
        <taxon>Pseudomonadati</taxon>
        <taxon>Pseudomonadota</taxon>
        <taxon>Gammaproteobacteria</taxon>
        <taxon>Vibrionales</taxon>
        <taxon>Vibrionaceae</taxon>
        <taxon>Photobacterium</taxon>
    </lineage>
</organism>
<dbReference type="NCBIfam" id="NF005989">
    <property type="entry name" value="PRK08105.1"/>
    <property type="match status" value="1"/>
</dbReference>
<evidence type="ECO:0000256" key="2">
    <source>
        <dbReference type="ARBA" id="ARBA00022630"/>
    </source>
</evidence>
<dbReference type="EMBL" id="JWYV01000019">
    <property type="protein sequence ID" value="KKC98540.1"/>
    <property type="molecule type" value="Genomic_DNA"/>
</dbReference>
<dbReference type="InterPro" id="IPR029039">
    <property type="entry name" value="Flavoprotein-like_sf"/>
</dbReference>
<comment type="cofactor">
    <cofactor evidence="1">
        <name>FMN</name>
        <dbReference type="ChEBI" id="CHEBI:58210"/>
    </cofactor>
</comment>
<dbReference type="GO" id="GO:0050660">
    <property type="term" value="F:flavin adenine dinucleotide binding"/>
    <property type="evidence" value="ECO:0007669"/>
    <property type="project" value="TreeGrafter"/>
</dbReference>
<proteinExistence type="predicted"/>
<dbReference type="SUPFAM" id="SSF52218">
    <property type="entry name" value="Flavoproteins"/>
    <property type="match status" value="1"/>
</dbReference>
<dbReference type="PANTHER" id="PTHR19384:SF128">
    <property type="entry name" value="NADPH OXIDOREDUCTASE A"/>
    <property type="match status" value="1"/>
</dbReference>
<dbReference type="InterPro" id="IPR008254">
    <property type="entry name" value="Flavodoxin/NO_synth"/>
</dbReference>
<evidence type="ECO:0000313" key="6">
    <source>
        <dbReference type="Proteomes" id="UP000033633"/>
    </source>
</evidence>
<comment type="caution">
    <text evidence="5">The sequence shown here is derived from an EMBL/GenBank/DDBJ whole genome shotgun (WGS) entry which is preliminary data.</text>
</comment>
<dbReference type="RefSeq" id="WP_046222061.1">
    <property type="nucleotide sequence ID" value="NZ_JWYV01000019.1"/>
</dbReference>
<feature type="domain" description="Flavodoxin-like" evidence="4">
    <location>
        <begin position="4"/>
        <end position="147"/>
    </location>
</feature>
<dbReference type="PATRIC" id="fig|265726.11.peg.1906"/>
<evidence type="ECO:0000256" key="1">
    <source>
        <dbReference type="ARBA" id="ARBA00001917"/>
    </source>
</evidence>
<dbReference type="STRING" id="265726.KY46_18115"/>
<gene>
    <name evidence="5" type="ORF">KY46_18115</name>
</gene>